<dbReference type="CDD" id="cd20557">
    <property type="entry name" value="CYCLIN_ScPCL1-like"/>
    <property type="match status" value="1"/>
</dbReference>
<gene>
    <name evidence="2" type="ORF">PHLCEN_2v9188</name>
</gene>
<feature type="region of interest" description="Disordered" evidence="1">
    <location>
        <begin position="254"/>
        <end position="286"/>
    </location>
</feature>
<dbReference type="Proteomes" id="UP000186601">
    <property type="component" value="Unassembled WGS sequence"/>
</dbReference>
<dbReference type="AlphaFoldDB" id="A0A2R6NRI1"/>
<evidence type="ECO:0000313" key="2">
    <source>
        <dbReference type="EMBL" id="PSR75325.1"/>
    </source>
</evidence>
<comment type="caution">
    <text evidence="2">The sequence shown here is derived from an EMBL/GenBank/DDBJ whole genome shotgun (WGS) entry which is preliminary data.</text>
</comment>
<feature type="region of interest" description="Disordered" evidence="1">
    <location>
        <begin position="304"/>
        <end position="357"/>
    </location>
</feature>
<feature type="compositionally biased region" description="Basic residues" evidence="1">
    <location>
        <begin position="178"/>
        <end position="188"/>
    </location>
</feature>
<dbReference type="Gene3D" id="1.10.472.10">
    <property type="entry name" value="Cyclin-like"/>
    <property type="match status" value="1"/>
</dbReference>
<dbReference type="OrthoDB" id="10250320at2759"/>
<accession>A0A2R6NRI1</accession>
<dbReference type="STRING" id="98765.A0A2R6NRI1"/>
<feature type="compositionally biased region" description="Basic residues" evidence="1">
    <location>
        <begin position="198"/>
        <end position="208"/>
    </location>
</feature>
<evidence type="ECO:0000313" key="3">
    <source>
        <dbReference type="Proteomes" id="UP000186601"/>
    </source>
</evidence>
<feature type="compositionally biased region" description="Low complexity" evidence="1">
    <location>
        <begin position="215"/>
        <end position="233"/>
    </location>
</feature>
<reference evidence="2 3" key="1">
    <citation type="submission" date="2018-02" db="EMBL/GenBank/DDBJ databases">
        <title>Genome sequence of the basidiomycete white-rot fungus Phlebia centrifuga.</title>
        <authorList>
            <person name="Granchi Z."/>
            <person name="Peng M."/>
            <person name="de Vries R.P."/>
            <person name="Hilden K."/>
            <person name="Makela M.R."/>
            <person name="Grigoriev I."/>
            <person name="Riley R."/>
        </authorList>
    </citation>
    <scope>NUCLEOTIDE SEQUENCE [LARGE SCALE GENOMIC DNA]</scope>
    <source>
        <strain evidence="2 3">FBCC195</strain>
    </source>
</reference>
<protein>
    <recommendedName>
        <fullName evidence="4">Cyclin N-terminal domain-containing protein</fullName>
    </recommendedName>
</protein>
<dbReference type="InterPro" id="IPR036915">
    <property type="entry name" value="Cyclin-like_sf"/>
</dbReference>
<feature type="region of interest" description="Disordered" evidence="1">
    <location>
        <begin position="178"/>
        <end position="242"/>
    </location>
</feature>
<dbReference type="SUPFAM" id="SSF47954">
    <property type="entry name" value="Cyclin-like"/>
    <property type="match status" value="1"/>
</dbReference>
<sequence>MVAGSYSPVHEASLIDPSLHSPALLELLEVKLSRSLIEYVVDCVAETVDFAMGRPSTSSRGRPQSRQSDHSNFTNFVTNVLHKAEVKVPVLLVTLVYIDRAKPHLQIALEQWACERVFLGALIAANKNVHWALCTGVFGKRDVGRIEREFLDVLDYELSIHESDLLSHHDAVISLSHPSHHVRHHSRAHAAVSAPASPHHHHHHHKSLVKTTPPSRWSSSSESGDSDADSVSSTPLQTPEMQVDPSFVQPALAKHTPEESYHSSHPMVLSPAHVTHSKPSTTDIHASHPRIYSSALQILRSFPMPHFHSGSSTSSTPSPPGSSTTSSSASSALSIPRSKSMAHHHLMPPTRPAQVYL</sequence>
<proteinExistence type="predicted"/>
<name>A0A2R6NRI1_9APHY</name>
<evidence type="ECO:0000256" key="1">
    <source>
        <dbReference type="SAM" id="MobiDB-lite"/>
    </source>
</evidence>
<organism evidence="2 3">
    <name type="scientific">Hermanssonia centrifuga</name>
    <dbReference type="NCBI Taxonomy" id="98765"/>
    <lineage>
        <taxon>Eukaryota</taxon>
        <taxon>Fungi</taxon>
        <taxon>Dikarya</taxon>
        <taxon>Basidiomycota</taxon>
        <taxon>Agaricomycotina</taxon>
        <taxon>Agaricomycetes</taxon>
        <taxon>Polyporales</taxon>
        <taxon>Meruliaceae</taxon>
        <taxon>Hermanssonia</taxon>
    </lineage>
</organism>
<keyword evidence="3" id="KW-1185">Reference proteome</keyword>
<evidence type="ECO:0008006" key="4">
    <source>
        <dbReference type="Google" id="ProtNLM"/>
    </source>
</evidence>
<dbReference type="EMBL" id="MLYV02000906">
    <property type="protein sequence ID" value="PSR75325.1"/>
    <property type="molecule type" value="Genomic_DNA"/>
</dbReference>
<feature type="compositionally biased region" description="Low complexity" evidence="1">
    <location>
        <begin position="309"/>
        <end position="339"/>
    </location>
</feature>